<gene>
    <name evidence="2" type="ORF">BDV98DRAFT_303961</name>
</gene>
<protein>
    <recommendedName>
        <fullName evidence="1">Ubiquitin-like domain-containing protein</fullName>
    </recommendedName>
</protein>
<accession>A0A5C3Q3F4</accession>
<dbReference type="SUPFAM" id="SSF54236">
    <property type="entry name" value="Ubiquitin-like"/>
    <property type="match status" value="1"/>
</dbReference>
<dbReference type="InterPro" id="IPR000626">
    <property type="entry name" value="Ubiquitin-like_dom"/>
</dbReference>
<reference evidence="2 3" key="1">
    <citation type="journal article" date="2019" name="Nat. Ecol. Evol.">
        <title>Megaphylogeny resolves global patterns of mushroom evolution.</title>
        <authorList>
            <person name="Varga T."/>
            <person name="Krizsan K."/>
            <person name="Foldi C."/>
            <person name="Dima B."/>
            <person name="Sanchez-Garcia M."/>
            <person name="Sanchez-Ramirez S."/>
            <person name="Szollosi G.J."/>
            <person name="Szarkandi J.G."/>
            <person name="Papp V."/>
            <person name="Albert L."/>
            <person name="Andreopoulos W."/>
            <person name="Angelini C."/>
            <person name="Antonin V."/>
            <person name="Barry K.W."/>
            <person name="Bougher N.L."/>
            <person name="Buchanan P."/>
            <person name="Buyck B."/>
            <person name="Bense V."/>
            <person name="Catcheside P."/>
            <person name="Chovatia M."/>
            <person name="Cooper J."/>
            <person name="Damon W."/>
            <person name="Desjardin D."/>
            <person name="Finy P."/>
            <person name="Geml J."/>
            <person name="Haridas S."/>
            <person name="Hughes K."/>
            <person name="Justo A."/>
            <person name="Karasinski D."/>
            <person name="Kautmanova I."/>
            <person name="Kiss B."/>
            <person name="Kocsube S."/>
            <person name="Kotiranta H."/>
            <person name="LaButti K.M."/>
            <person name="Lechner B.E."/>
            <person name="Liimatainen K."/>
            <person name="Lipzen A."/>
            <person name="Lukacs Z."/>
            <person name="Mihaltcheva S."/>
            <person name="Morgado L.N."/>
            <person name="Niskanen T."/>
            <person name="Noordeloos M.E."/>
            <person name="Ohm R.A."/>
            <person name="Ortiz-Santana B."/>
            <person name="Ovrebo C."/>
            <person name="Racz N."/>
            <person name="Riley R."/>
            <person name="Savchenko A."/>
            <person name="Shiryaev A."/>
            <person name="Soop K."/>
            <person name="Spirin V."/>
            <person name="Szebenyi C."/>
            <person name="Tomsovsky M."/>
            <person name="Tulloss R.E."/>
            <person name="Uehling J."/>
            <person name="Grigoriev I.V."/>
            <person name="Vagvolgyi C."/>
            <person name="Papp T."/>
            <person name="Martin F.M."/>
            <person name="Miettinen O."/>
            <person name="Hibbett D.S."/>
            <person name="Nagy L.G."/>
        </authorList>
    </citation>
    <scope>NUCLEOTIDE SEQUENCE [LARGE SCALE GENOMIC DNA]</scope>
    <source>
        <strain evidence="2 3">CBS 309.79</strain>
    </source>
</reference>
<organism evidence="2 3">
    <name type="scientific">Pterulicium gracile</name>
    <dbReference type="NCBI Taxonomy" id="1884261"/>
    <lineage>
        <taxon>Eukaryota</taxon>
        <taxon>Fungi</taxon>
        <taxon>Dikarya</taxon>
        <taxon>Basidiomycota</taxon>
        <taxon>Agaricomycotina</taxon>
        <taxon>Agaricomycetes</taxon>
        <taxon>Agaricomycetidae</taxon>
        <taxon>Agaricales</taxon>
        <taxon>Pleurotineae</taxon>
        <taxon>Pterulaceae</taxon>
        <taxon>Pterulicium</taxon>
    </lineage>
</organism>
<evidence type="ECO:0000259" key="1">
    <source>
        <dbReference type="PROSITE" id="PS50053"/>
    </source>
</evidence>
<evidence type="ECO:0000313" key="3">
    <source>
        <dbReference type="Proteomes" id="UP000305067"/>
    </source>
</evidence>
<dbReference type="AlphaFoldDB" id="A0A5C3Q3F4"/>
<dbReference type="OrthoDB" id="419317at2759"/>
<evidence type="ECO:0000313" key="2">
    <source>
        <dbReference type="EMBL" id="TFK96625.1"/>
    </source>
</evidence>
<dbReference type="Proteomes" id="UP000305067">
    <property type="component" value="Unassembled WGS sequence"/>
</dbReference>
<dbReference type="EMBL" id="ML178857">
    <property type="protein sequence ID" value="TFK96625.1"/>
    <property type="molecule type" value="Genomic_DNA"/>
</dbReference>
<proteinExistence type="predicted"/>
<dbReference type="InterPro" id="IPR029071">
    <property type="entry name" value="Ubiquitin-like_domsf"/>
</dbReference>
<name>A0A5C3Q3F4_9AGAR</name>
<sequence>MYYDGDRLDPDDTLVDIDAEDGDRLVLRHQQIGGKPVIYLSSLTELTAKVRLDLVSQWELSAIYPVVHIVHKPSERLHETIEWDVRTCADGSLVQTDTGLEIAYLFYEAATWTISTIFTSALPHLRLFNTRPHP</sequence>
<dbReference type="PROSITE" id="PS50053">
    <property type="entry name" value="UBIQUITIN_2"/>
    <property type="match status" value="1"/>
</dbReference>
<feature type="domain" description="Ubiquitin-like" evidence="1">
    <location>
        <begin position="1"/>
        <end position="34"/>
    </location>
</feature>
<keyword evidence="3" id="KW-1185">Reference proteome</keyword>